<dbReference type="OrthoDB" id="272512at2759"/>
<evidence type="ECO:0000256" key="1">
    <source>
        <dbReference type="ARBA" id="ARBA00022679"/>
    </source>
</evidence>
<evidence type="ECO:0000256" key="7">
    <source>
        <dbReference type="SAM" id="MobiDB-lite"/>
    </source>
</evidence>
<reference evidence="10" key="3">
    <citation type="submission" date="2025-08" db="UniProtKB">
        <authorList>
            <consortium name="RefSeq"/>
        </authorList>
    </citation>
    <scope>IDENTIFICATION</scope>
    <source>
        <strain evidence="10">CBS 342.82</strain>
    </source>
</reference>
<keyword evidence="5 8" id="KW-0472">Membrane</keyword>
<dbReference type="GO" id="GO:0016746">
    <property type="term" value="F:acyltransferase activity"/>
    <property type="evidence" value="ECO:0007669"/>
    <property type="project" value="UniProtKB-KW"/>
</dbReference>
<protein>
    <recommendedName>
        <fullName evidence="11">Phospholipid/glycerol acyltransferase domain-containing protein</fullName>
    </recommendedName>
</protein>
<keyword evidence="9" id="KW-1185">Reference proteome</keyword>
<name>A0A6J3M4S7_9PEZI</name>
<dbReference type="Proteomes" id="UP000504637">
    <property type="component" value="Unplaced"/>
</dbReference>
<sequence length="423" mass="45711">MEKYGQYRDKGSGIAPFFPIPSPPSNPALIPYHIFLFFFRLPFGIFAWAIWIFLVQWTPAGGALRKANLWCILGLPGVWWIDIRVDGVQRGSLGKAGRLPGPGSIIASSYTSPLDVLYLAAIFDPIFTQSFQGSREVQVLSLERALASCFSLPPPKPADTISLAELVAANRRRVIVVFPECTTSNGKGVLRLSQSLLSASKGTNIFPVSLRYSPADVVTPIPGFLESIKFVWTLFSRQTHSIRVRVGFPVKMAQLQQQQPPPSSIGASQKSQRPQVQHALSSSSDKDSEEDQSSSRPATGTRKSSGYDTNFFDNFPPQASSNSALAPAQKVGESGLDGLSSDGDDDDLFSTSSSSSAVGGKRPFSRLSSVAERQSLEIVAESLSRLGRVKTLGLGVEEKIGFVEAWQLGGKGSARKGASKKIR</sequence>
<accession>A0A6J3M4S7</accession>
<dbReference type="RefSeq" id="XP_033458943.1">
    <property type="nucleotide sequence ID" value="XM_033603182.1"/>
</dbReference>
<evidence type="ECO:0000256" key="5">
    <source>
        <dbReference type="ARBA" id="ARBA00023136"/>
    </source>
</evidence>
<dbReference type="PANTHER" id="PTHR23063">
    <property type="entry name" value="PHOSPHOLIPID ACYLTRANSFERASE"/>
    <property type="match status" value="1"/>
</dbReference>
<feature type="region of interest" description="Disordered" evidence="7">
    <location>
        <begin position="254"/>
        <end position="363"/>
    </location>
</feature>
<reference evidence="10" key="2">
    <citation type="submission" date="2020-04" db="EMBL/GenBank/DDBJ databases">
        <authorList>
            <consortium name="NCBI Genome Project"/>
        </authorList>
    </citation>
    <scope>NUCLEOTIDE SEQUENCE</scope>
    <source>
        <strain evidence="10">CBS 342.82</strain>
    </source>
</reference>
<keyword evidence="2 8" id="KW-0812">Transmembrane</keyword>
<feature type="transmembrane region" description="Helical" evidence="8">
    <location>
        <begin position="32"/>
        <end position="55"/>
    </location>
</feature>
<evidence type="ECO:0000256" key="3">
    <source>
        <dbReference type="ARBA" id="ARBA00022989"/>
    </source>
</evidence>
<dbReference type="GeneID" id="54360982"/>
<evidence type="ECO:0000313" key="10">
    <source>
        <dbReference type="RefSeq" id="XP_033458943.1"/>
    </source>
</evidence>
<keyword evidence="1" id="KW-0808">Transferase</keyword>
<keyword evidence="6" id="KW-0012">Acyltransferase</keyword>
<evidence type="ECO:0000256" key="4">
    <source>
        <dbReference type="ARBA" id="ARBA00023098"/>
    </source>
</evidence>
<evidence type="ECO:0000256" key="8">
    <source>
        <dbReference type="SAM" id="Phobius"/>
    </source>
</evidence>
<feature type="compositionally biased region" description="Polar residues" evidence="7">
    <location>
        <begin position="296"/>
        <end position="324"/>
    </location>
</feature>
<evidence type="ECO:0008006" key="11">
    <source>
        <dbReference type="Google" id="ProtNLM"/>
    </source>
</evidence>
<keyword evidence="4" id="KW-0443">Lipid metabolism</keyword>
<keyword evidence="3 8" id="KW-1133">Transmembrane helix</keyword>
<proteinExistence type="predicted"/>
<organism evidence="10">
    <name type="scientific">Dissoconium aciculare CBS 342.82</name>
    <dbReference type="NCBI Taxonomy" id="1314786"/>
    <lineage>
        <taxon>Eukaryota</taxon>
        <taxon>Fungi</taxon>
        <taxon>Dikarya</taxon>
        <taxon>Ascomycota</taxon>
        <taxon>Pezizomycotina</taxon>
        <taxon>Dothideomycetes</taxon>
        <taxon>Dothideomycetidae</taxon>
        <taxon>Mycosphaerellales</taxon>
        <taxon>Dissoconiaceae</taxon>
        <taxon>Dissoconium</taxon>
    </lineage>
</organism>
<reference evidence="10" key="1">
    <citation type="submission" date="2020-01" db="EMBL/GenBank/DDBJ databases">
        <authorList>
            <consortium name="DOE Joint Genome Institute"/>
            <person name="Haridas S."/>
            <person name="Albert R."/>
            <person name="Binder M."/>
            <person name="Bloem J."/>
            <person name="Labutti K."/>
            <person name="Salamov A."/>
            <person name="Andreopoulos B."/>
            <person name="Baker S.E."/>
            <person name="Barry K."/>
            <person name="Bills G."/>
            <person name="Bluhm B.H."/>
            <person name="Cannon C."/>
            <person name="Castanera R."/>
            <person name="Culley D.E."/>
            <person name="Daum C."/>
            <person name="Ezra D."/>
            <person name="Gonzalez J.B."/>
            <person name="Henrissat B."/>
            <person name="Kuo A."/>
            <person name="Liang C."/>
            <person name="Lipzen A."/>
            <person name="Lutzoni F."/>
            <person name="Magnuson J."/>
            <person name="Mondo S."/>
            <person name="Nolan M."/>
            <person name="Ohm R."/>
            <person name="Pangilinan J."/>
            <person name="Park H.-J."/>
            <person name="Ramirez L."/>
            <person name="Alfaro M."/>
            <person name="Sun H."/>
            <person name="Tritt A."/>
            <person name="Yoshinaga Y."/>
            <person name="Zwiers L.-H."/>
            <person name="Turgeon B.G."/>
            <person name="Goodwin S.B."/>
            <person name="Spatafora J.W."/>
            <person name="Crous P.W."/>
            <person name="Grigoriev I.V."/>
        </authorList>
    </citation>
    <scope>NUCLEOTIDE SEQUENCE</scope>
    <source>
        <strain evidence="10">CBS 342.82</strain>
    </source>
</reference>
<dbReference type="GO" id="GO:0006629">
    <property type="term" value="P:lipid metabolic process"/>
    <property type="evidence" value="ECO:0007669"/>
    <property type="project" value="UniProtKB-KW"/>
</dbReference>
<evidence type="ECO:0000256" key="6">
    <source>
        <dbReference type="ARBA" id="ARBA00023315"/>
    </source>
</evidence>
<gene>
    <name evidence="10" type="ORF">K489DRAFT_370810</name>
</gene>
<dbReference type="PANTHER" id="PTHR23063:SF60">
    <property type="entry name" value="LYSOPHOSPHATIDIC ACID:OLEOYL-COA ACYLTRANSFERASE 1"/>
    <property type="match status" value="1"/>
</dbReference>
<feature type="compositionally biased region" description="Polar residues" evidence="7">
    <location>
        <begin position="265"/>
        <end position="280"/>
    </location>
</feature>
<evidence type="ECO:0000256" key="2">
    <source>
        <dbReference type="ARBA" id="ARBA00022692"/>
    </source>
</evidence>
<evidence type="ECO:0000313" key="9">
    <source>
        <dbReference type="Proteomes" id="UP000504637"/>
    </source>
</evidence>
<dbReference type="AlphaFoldDB" id="A0A6J3M4S7"/>